<dbReference type="InterPro" id="IPR011990">
    <property type="entry name" value="TPR-like_helical_dom_sf"/>
</dbReference>
<dbReference type="Gene3D" id="1.25.40.10">
    <property type="entry name" value="Tetratricopeptide repeat domain"/>
    <property type="match status" value="2"/>
</dbReference>
<dbReference type="Gramene" id="EFJ20496">
    <property type="protein sequence ID" value="EFJ20496"/>
    <property type="gene ID" value="SELMODRAFT_418165"/>
</dbReference>
<evidence type="ECO:0000259" key="5">
    <source>
        <dbReference type="Pfam" id="PF23231"/>
    </source>
</evidence>
<keyword evidence="3" id="KW-0539">Nucleus</keyword>
<keyword evidence="7" id="KW-1185">Reference proteome</keyword>
<reference evidence="6 7" key="1">
    <citation type="journal article" date="2011" name="Science">
        <title>The Selaginella genome identifies genetic changes associated with the evolution of vascular plants.</title>
        <authorList>
            <person name="Banks J.A."/>
            <person name="Nishiyama T."/>
            <person name="Hasebe M."/>
            <person name="Bowman J.L."/>
            <person name="Gribskov M."/>
            <person name="dePamphilis C."/>
            <person name="Albert V.A."/>
            <person name="Aono N."/>
            <person name="Aoyama T."/>
            <person name="Ambrose B.A."/>
            <person name="Ashton N.W."/>
            <person name="Axtell M.J."/>
            <person name="Barker E."/>
            <person name="Barker M.S."/>
            <person name="Bennetzen J.L."/>
            <person name="Bonawitz N.D."/>
            <person name="Chapple C."/>
            <person name="Cheng C."/>
            <person name="Correa L.G."/>
            <person name="Dacre M."/>
            <person name="DeBarry J."/>
            <person name="Dreyer I."/>
            <person name="Elias M."/>
            <person name="Engstrom E.M."/>
            <person name="Estelle M."/>
            <person name="Feng L."/>
            <person name="Finet C."/>
            <person name="Floyd S.K."/>
            <person name="Frommer W.B."/>
            <person name="Fujita T."/>
            <person name="Gramzow L."/>
            <person name="Gutensohn M."/>
            <person name="Harholt J."/>
            <person name="Hattori M."/>
            <person name="Heyl A."/>
            <person name="Hirai T."/>
            <person name="Hiwatashi Y."/>
            <person name="Ishikawa M."/>
            <person name="Iwata M."/>
            <person name="Karol K.G."/>
            <person name="Koehler B."/>
            <person name="Kolukisaoglu U."/>
            <person name="Kubo M."/>
            <person name="Kurata T."/>
            <person name="Lalonde S."/>
            <person name="Li K."/>
            <person name="Li Y."/>
            <person name="Litt A."/>
            <person name="Lyons E."/>
            <person name="Manning G."/>
            <person name="Maruyama T."/>
            <person name="Michael T.P."/>
            <person name="Mikami K."/>
            <person name="Miyazaki S."/>
            <person name="Morinaga S."/>
            <person name="Murata T."/>
            <person name="Mueller-Roeber B."/>
            <person name="Nelson D.R."/>
            <person name="Obara M."/>
            <person name="Oguri Y."/>
            <person name="Olmstead R.G."/>
            <person name="Onodera N."/>
            <person name="Petersen B.L."/>
            <person name="Pils B."/>
            <person name="Prigge M."/>
            <person name="Rensing S.A."/>
            <person name="Riano-Pachon D.M."/>
            <person name="Roberts A.W."/>
            <person name="Sato Y."/>
            <person name="Scheller H.V."/>
            <person name="Schulz B."/>
            <person name="Schulz C."/>
            <person name="Shakirov E.V."/>
            <person name="Shibagaki N."/>
            <person name="Shinohara N."/>
            <person name="Shippen D.E."/>
            <person name="Soerensen I."/>
            <person name="Sotooka R."/>
            <person name="Sugimoto N."/>
            <person name="Sugita M."/>
            <person name="Sumikawa N."/>
            <person name="Tanurdzic M."/>
            <person name="Theissen G."/>
            <person name="Ulvskov P."/>
            <person name="Wakazuki S."/>
            <person name="Weng J.K."/>
            <person name="Willats W.W."/>
            <person name="Wipf D."/>
            <person name="Wolf P.G."/>
            <person name="Yang L."/>
            <person name="Zimmer A.D."/>
            <person name="Zhu Q."/>
            <person name="Mitros T."/>
            <person name="Hellsten U."/>
            <person name="Loque D."/>
            <person name="Otillar R."/>
            <person name="Salamov A."/>
            <person name="Schmutz J."/>
            <person name="Shapiro H."/>
            <person name="Lindquist E."/>
            <person name="Lucas S."/>
            <person name="Rokhsar D."/>
            <person name="Grigoriev I.V."/>
        </authorList>
    </citation>
    <scope>NUCLEOTIDE SEQUENCE [LARGE SCALE GENOMIC DNA]</scope>
</reference>
<evidence type="ECO:0000256" key="1">
    <source>
        <dbReference type="ARBA" id="ARBA00004123"/>
    </source>
</evidence>
<dbReference type="InParanoid" id="D8S4W1"/>
<dbReference type="InterPro" id="IPR044624">
    <property type="entry name" value="Mbb1-like"/>
</dbReference>
<dbReference type="GO" id="GO:0006397">
    <property type="term" value="P:mRNA processing"/>
    <property type="evidence" value="ECO:0000318"/>
    <property type="project" value="GO_Central"/>
</dbReference>
<dbReference type="OMA" id="IHIGIHG"/>
<dbReference type="InterPro" id="IPR019734">
    <property type="entry name" value="TPR_rpt"/>
</dbReference>
<dbReference type="GO" id="GO:0005634">
    <property type="term" value="C:nucleus"/>
    <property type="evidence" value="ECO:0007669"/>
    <property type="project" value="UniProtKB-SubCell"/>
</dbReference>
<dbReference type="KEGG" id="smo:SELMODRAFT_418165"/>
<dbReference type="PANTHER" id="PTHR44917">
    <property type="entry name" value="PROTEIN HIGH CHLOROPHYLL FLUORESCENT 107"/>
    <property type="match status" value="1"/>
</dbReference>
<organism evidence="7">
    <name type="scientific">Selaginella moellendorffii</name>
    <name type="common">Spikemoss</name>
    <dbReference type="NCBI Taxonomy" id="88036"/>
    <lineage>
        <taxon>Eukaryota</taxon>
        <taxon>Viridiplantae</taxon>
        <taxon>Streptophyta</taxon>
        <taxon>Embryophyta</taxon>
        <taxon>Tracheophyta</taxon>
        <taxon>Lycopodiopsida</taxon>
        <taxon>Selaginellales</taxon>
        <taxon>Selaginellaceae</taxon>
        <taxon>Selaginella</taxon>
    </lineage>
</organism>
<feature type="compositionally biased region" description="Polar residues" evidence="4">
    <location>
        <begin position="576"/>
        <end position="592"/>
    </location>
</feature>
<feature type="compositionally biased region" description="Acidic residues" evidence="4">
    <location>
        <begin position="89"/>
        <end position="99"/>
    </location>
</feature>
<gene>
    <name evidence="6" type="ORF">SELMODRAFT_418165</name>
</gene>
<dbReference type="Pfam" id="PF23231">
    <property type="entry name" value="HAT_Syf1_CNRKL1_C"/>
    <property type="match status" value="1"/>
</dbReference>
<dbReference type="InterPro" id="IPR003107">
    <property type="entry name" value="HAT"/>
</dbReference>
<name>D8S4W1_SELML</name>
<comment type="subcellular location">
    <subcellularLocation>
        <location evidence="1">Nucleus</location>
    </subcellularLocation>
</comment>
<dbReference type="SMART" id="SM00386">
    <property type="entry name" value="HAT"/>
    <property type="match status" value="9"/>
</dbReference>
<dbReference type="FunCoup" id="D8S4W1">
    <property type="interactions" value="1536"/>
</dbReference>
<dbReference type="STRING" id="88036.D8S4W1"/>
<dbReference type="HOGENOM" id="CLU_461106_0_0_1"/>
<dbReference type="GO" id="GO:0003727">
    <property type="term" value="F:single-stranded RNA binding"/>
    <property type="evidence" value="ECO:0000318"/>
    <property type="project" value="GO_Central"/>
</dbReference>
<feature type="region of interest" description="Disordered" evidence="4">
    <location>
        <begin position="46"/>
        <end position="106"/>
    </location>
</feature>
<dbReference type="GO" id="GO:0003729">
    <property type="term" value="F:mRNA binding"/>
    <property type="evidence" value="ECO:0007669"/>
    <property type="project" value="InterPro"/>
</dbReference>
<evidence type="ECO:0000256" key="2">
    <source>
        <dbReference type="ARBA" id="ARBA00022737"/>
    </source>
</evidence>
<feature type="region of interest" description="Disordered" evidence="4">
    <location>
        <begin position="572"/>
        <end position="592"/>
    </location>
</feature>
<dbReference type="PANTHER" id="PTHR44917:SF1">
    <property type="entry name" value="PROTEIN HIGH CHLOROPHYLL FLUORESCENT 107"/>
    <property type="match status" value="1"/>
</dbReference>
<dbReference type="GO" id="GO:0006417">
    <property type="term" value="P:regulation of translation"/>
    <property type="evidence" value="ECO:0000318"/>
    <property type="project" value="GO_Central"/>
</dbReference>
<dbReference type="eggNOG" id="KOG1124">
    <property type="taxonomic scope" value="Eukaryota"/>
</dbReference>
<proteinExistence type="predicted"/>
<dbReference type="EMBL" id="GL377602">
    <property type="protein sequence ID" value="EFJ20496.1"/>
    <property type="molecule type" value="Genomic_DNA"/>
</dbReference>
<dbReference type="SMART" id="SM00028">
    <property type="entry name" value="TPR"/>
    <property type="match status" value="8"/>
</dbReference>
<evidence type="ECO:0000256" key="3">
    <source>
        <dbReference type="ARBA" id="ARBA00023242"/>
    </source>
</evidence>
<dbReference type="OrthoDB" id="541719at2759"/>
<dbReference type="SUPFAM" id="SSF48452">
    <property type="entry name" value="TPR-like"/>
    <property type="match status" value="2"/>
</dbReference>
<dbReference type="Proteomes" id="UP000001514">
    <property type="component" value="Unassembled WGS sequence"/>
</dbReference>
<feature type="domain" description="Pre-mRNA-splicing factor Syf1/CRNKL1-like C-terminal HAT-repeats" evidence="5">
    <location>
        <begin position="179"/>
        <end position="327"/>
    </location>
</feature>
<protein>
    <recommendedName>
        <fullName evidence="5">Pre-mRNA-splicing factor Syf1/CRNKL1-like C-terminal HAT-repeats domain-containing protein</fullName>
    </recommendedName>
</protein>
<accession>D8S4W1</accession>
<keyword evidence="2" id="KW-0677">Repeat</keyword>
<dbReference type="InterPro" id="IPR055430">
    <property type="entry name" value="HAT_Syf1_CNRKL1_C"/>
</dbReference>
<evidence type="ECO:0000313" key="7">
    <source>
        <dbReference type="Proteomes" id="UP000001514"/>
    </source>
</evidence>
<dbReference type="AlphaFoldDB" id="D8S4W1"/>
<evidence type="ECO:0000313" key="6">
    <source>
        <dbReference type="EMBL" id="EFJ20496.1"/>
    </source>
</evidence>
<evidence type="ECO:0000256" key="4">
    <source>
        <dbReference type="SAM" id="MobiDB-lite"/>
    </source>
</evidence>
<dbReference type="GO" id="GO:0009507">
    <property type="term" value="C:chloroplast"/>
    <property type="evidence" value="ECO:0000318"/>
    <property type="project" value="GO_Central"/>
</dbReference>
<sequence>MAVAFLQHSNSIALRLSSASTASLGSSPSSRKPAFLGGLRFESSSSLQPHAISSSSSSSTSSISAGDEALEAHVRNGDSSEEVVAVPEESSESEPEEEPSISSDDVRVVQEIGAASRAPVVPGRIYGRLKINLDLLLYKAKLAQRTKKKFMAEAILRECIRDWADDGRAYVALGTSLVKSGKIKEARKLYEDGCQACRGENPYIWQALAVLEERSGNVSRARTLFDAATVADKKHAAAWHGWAVLELRNGSMRKARALLLKGLKFCGPNEYLYQTLAIIEVRMGEIEQARTYFTKATQANSKSAASWLAWALMEAEYGIKASVRQLFQRGLQAVPRNGHIWQAWARFEAKEGNKGRARHLFQRGMELNPKDVVLLQAFALFEYDCGQPDIARRHFRRAVLIDAKHQPLWLAWGWVEWKEGNLDSARDYYQKSLAVSNRNLNAVKTYQAWGVLEGKDENYGAARALFRSALRLDSQNMPAWLSWAAMEERCGNAVRAEELRTQCLQQRTEVVEEAPWDVNISEFLAPTIEGLAGILDPAEKRKTNPPDIAQELGSADKDFDIDGFLAEKFPWKYKPPQQQRSPIAPKNLTNKP</sequence>
<feature type="compositionally biased region" description="Low complexity" evidence="4">
    <location>
        <begin position="46"/>
        <end position="64"/>
    </location>
</feature>